<dbReference type="CDD" id="cd06257">
    <property type="entry name" value="DnaJ"/>
    <property type="match status" value="1"/>
</dbReference>
<evidence type="ECO:0000256" key="1">
    <source>
        <dbReference type="SAM" id="Coils"/>
    </source>
</evidence>
<gene>
    <name evidence="4" type="ORF">PCAL00307_LOCUS12956</name>
    <name evidence="5" type="ORF">PECAL_1P29770</name>
</gene>
<dbReference type="PROSITE" id="PS50800">
    <property type="entry name" value="SAP"/>
    <property type="match status" value="1"/>
</dbReference>
<name>A0A7S4E928_9STRA</name>
<feature type="domain" description="SAP" evidence="3">
    <location>
        <begin position="83"/>
        <end position="117"/>
    </location>
</feature>
<dbReference type="Gene3D" id="1.10.287.110">
    <property type="entry name" value="DnaJ domain"/>
    <property type="match status" value="1"/>
</dbReference>
<feature type="coiled-coil region" evidence="1">
    <location>
        <begin position="456"/>
        <end position="483"/>
    </location>
</feature>
<accession>A0A7S4E928</accession>
<organism evidence="4">
    <name type="scientific">Pelagomonas calceolata</name>
    <dbReference type="NCBI Taxonomy" id="35677"/>
    <lineage>
        <taxon>Eukaryota</taxon>
        <taxon>Sar</taxon>
        <taxon>Stramenopiles</taxon>
        <taxon>Ochrophyta</taxon>
        <taxon>Pelagophyceae</taxon>
        <taxon>Pelagomonadales</taxon>
        <taxon>Pelagomonadaceae</taxon>
        <taxon>Pelagomonas</taxon>
    </lineage>
</organism>
<dbReference type="InterPro" id="IPR001623">
    <property type="entry name" value="DnaJ_domain"/>
</dbReference>
<dbReference type="EMBL" id="CAKKNE010000001">
    <property type="protein sequence ID" value="CAH0366481.1"/>
    <property type="molecule type" value="Genomic_DNA"/>
</dbReference>
<evidence type="ECO:0000256" key="2">
    <source>
        <dbReference type="SAM" id="MobiDB-lite"/>
    </source>
</evidence>
<evidence type="ECO:0000313" key="6">
    <source>
        <dbReference type="Proteomes" id="UP000789595"/>
    </source>
</evidence>
<keyword evidence="6" id="KW-1185">Reference proteome</keyword>
<sequence>MSAQELADLESLYADGVLDEDEYKTKLAELQPAKERTRADELADLEALRNDGILDDDEYKAKLAELQDDEPPAKKAKSEEEDYEALTVTKLKAKSKERGLAATGEKGILIWRLKLKDRHADVRCSDGADPFSFRGAALKKAAARHGVNCMGSPEEMLEGIVKKLAADAPQKPALEDDGSQDAIKAATRVLELAAEDAWEEILSLGAPGKTLTAMSPLNDLRGAYRRLCRLVHPDKLRGFDGATRAFQALVTALDRVTGSDLPVESEEADKGPGIERTNEGCLRTIVKCPRCEEPWGASAQEGLPPYAYNLLMTGLREYTCSTCLCEFGCVSATHSCRKCEAPFDYSPADFHRKIKCGECGDEFGFRSYHVSARNMANAVAEARAAHERRAKSRLAKRRRADAAQRRGALFDGERCFLNGLSDDCPRCGAFFGVGTSMDDRRTHLKACTDAAAHDAHAKAQADAKAKKRQREDLDDAAATAQARAVWEASGAQTSKLWMLPDAALVEMIGGDTDGLDRTELIARAAASRDAGGRRLLTDGRSPRKAARRRLTADSLPANYATLDAAQLLGICAAHGYTPKGTTHAEILHEIENELTGDAVERPLLLTDGDGDGRKQPDDDYVSDGGESE</sequence>
<keyword evidence="1" id="KW-0175">Coiled coil</keyword>
<reference evidence="5" key="2">
    <citation type="submission" date="2021-11" db="EMBL/GenBank/DDBJ databases">
        <authorList>
            <consortium name="Genoscope - CEA"/>
            <person name="William W."/>
        </authorList>
    </citation>
    <scope>NUCLEOTIDE SEQUENCE</scope>
</reference>
<evidence type="ECO:0000259" key="3">
    <source>
        <dbReference type="PROSITE" id="PS50800"/>
    </source>
</evidence>
<reference evidence="4" key="1">
    <citation type="submission" date="2021-01" db="EMBL/GenBank/DDBJ databases">
        <authorList>
            <person name="Corre E."/>
            <person name="Pelletier E."/>
            <person name="Niang G."/>
            <person name="Scheremetjew M."/>
            <person name="Finn R."/>
            <person name="Kale V."/>
            <person name="Holt S."/>
            <person name="Cochrane G."/>
            <person name="Meng A."/>
            <person name="Brown T."/>
            <person name="Cohen L."/>
        </authorList>
    </citation>
    <scope>NUCLEOTIDE SEQUENCE</scope>
    <source>
        <strain evidence="4">CCMP1756</strain>
    </source>
</reference>
<dbReference type="OrthoDB" id="10250354at2759"/>
<dbReference type="EMBL" id="HBIW01015039">
    <property type="protein sequence ID" value="CAE0697520.1"/>
    <property type="molecule type" value="Transcribed_RNA"/>
</dbReference>
<feature type="compositionally biased region" description="Acidic residues" evidence="2">
    <location>
        <begin position="618"/>
        <end position="628"/>
    </location>
</feature>
<protein>
    <recommendedName>
        <fullName evidence="3">SAP domain-containing protein</fullName>
    </recommendedName>
</protein>
<proteinExistence type="predicted"/>
<evidence type="ECO:0000313" key="5">
    <source>
        <dbReference type="EMBL" id="CAH0366481.1"/>
    </source>
</evidence>
<dbReference type="InterPro" id="IPR018649">
    <property type="entry name" value="SHOCT"/>
</dbReference>
<dbReference type="InterPro" id="IPR003034">
    <property type="entry name" value="SAP_dom"/>
</dbReference>
<dbReference type="Proteomes" id="UP000789595">
    <property type="component" value="Unassembled WGS sequence"/>
</dbReference>
<dbReference type="SUPFAM" id="SSF46565">
    <property type="entry name" value="Chaperone J-domain"/>
    <property type="match status" value="1"/>
</dbReference>
<dbReference type="AlphaFoldDB" id="A0A7S4E928"/>
<feature type="region of interest" description="Disordered" evidence="2">
    <location>
        <begin position="597"/>
        <end position="628"/>
    </location>
</feature>
<dbReference type="Gene3D" id="1.10.720.30">
    <property type="entry name" value="SAP domain"/>
    <property type="match status" value="1"/>
</dbReference>
<dbReference type="InterPro" id="IPR036869">
    <property type="entry name" value="J_dom_sf"/>
</dbReference>
<dbReference type="InterPro" id="IPR036361">
    <property type="entry name" value="SAP_dom_sf"/>
</dbReference>
<evidence type="ECO:0000313" key="4">
    <source>
        <dbReference type="EMBL" id="CAE0697520.1"/>
    </source>
</evidence>
<dbReference type="Pfam" id="PF09851">
    <property type="entry name" value="SHOCT"/>
    <property type="match status" value="2"/>
</dbReference>